<dbReference type="Gene3D" id="1.10.405.10">
    <property type="entry name" value="Guanine Nucleotide Dissociation Inhibitor, domain 1"/>
    <property type="match status" value="1"/>
</dbReference>
<dbReference type="GO" id="GO:0005968">
    <property type="term" value="C:Rab-protein geranylgeranyltransferase complex"/>
    <property type="evidence" value="ECO:0007669"/>
    <property type="project" value="TreeGrafter"/>
</dbReference>
<evidence type="ECO:0000313" key="4">
    <source>
        <dbReference type="Proteomes" id="UP000008837"/>
    </source>
</evidence>
<dbReference type="STRING" id="425265.A8PRY4"/>
<organism evidence="3 4">
    <name type="scientific">Malassezia globosa (strain ATCC MYA-4612 / CBS 7966)</name>
    <name type="common">Dandruff-associated fungus</name>
    <dbReference type="NCBI Taxonomy" id="425265"/>
    <lineage>
        <taxon>Eukaryota</taxon>
        <taxon>Fungi</taxon>
        <taxon>Dikarya</taxon>
        <taxon>Basidiomycota</taxon>
        <taxon>Ustilaginomycotina</taxon>
        <taxon>Malasseziomycetes</taxon>
        <taxon>Malasseziales</taxon>
        <taxon>Malasseziaceae</taxon>
        <taxon>Malassezia</taxon>
    </lineage>
</organism>
<dbReference type="SUPFAM" id="SSF51905">
    <property type="entry name" value="FAD/NAD(P)-binding domain"/>
    <property type="match status" value="1"/>
</dbReference>
<feature type="compositionally biased region" description="Basic and acidic residues" evidence="2">
    <location>
        <begin position="514"/>
        <end position="524"/>
    </location>
</feature>
<proteinExistence type="inferred from homology"/>
<dbReference type="GO" id="GO:0007264">
    <property type="term" value="P:small GTPase-mediated signal transduction"/>
    <property type="evidence" value="ECO:0007669"/>
    <property type="project" value="InterPro"/>
</dbReference>
<comment type="similarity">
    <text evidence="1">Belongs to the Rab GDI family.</text>
</comment>
<dbReference type="Pfam" id="PF00996">
    <property type="entry name" value="GDI"/>
    <property type="match status" value="1"/>
</dbReference>
<dbReference type="AlphaFoldDB" id="A8PRY4"/>
<accession>A8PRY4</accession>
<dbReference type="GO" id="GO:0005092">
    <property type="term" value="F:GDP-dissociation inhibitor activity"/>
    <property type="evidence" value="ECO:0007669"/>
    <property type="project" value="InterPro"/>
</dbReference>
<protein>
    <recommendedName>
        <fullName evidence="5">Rab proteins geranylgeranyltransferase</fullName>
    </recommendedName>
</protein>
<dbReference type="InterPro" id="IPR036188">
    <property type="entry name" value="FAD/NAD-bd_sf"/>
</dbReference>
<keyword evidence="4" id="KW-1185">Reference proteome</keyword>
<comment type="caution">
    <text evidence="3">The sequence shown here is derived from an EMBL/GenBank/DDBJ whole genome shotgun (WGS) entry which is preliminary data.</text>
</comment>
<dbReference type="RefSeq" id="XP_001732380.1">
    <property type="nucleotide sequence ID" value="XM_001732328.1"/>
</dbReference>
<dbReference type="PRINTS" id="PR00891">
    <property type="entry name" value="RABGDIREP"/>
</dbReference>
<gene>
    <name evidence="3" type="ORF">MGL_0155</name>
</gene>
<evidence type="ECO:0008006" key="5">
    <source>
        <dbReference type="Google" id="ProtNLM"/>
    </source>
</evidence>
<evidence type="ECO:0000256" key="2">
    <source>
        <dbReference type="SAM" id="MobiDB-lite"/>
    </source>
</evidence>
<evidence type="ECO:0000256" key="1">
    <source>
        <dbReference type="ARBA" id="ARBA00005593"/>
    </source>
</evidence>
<sequence>MSDHYDVLVLGTGVRESVLSAALSRAGKRVLHVDPHTYYGSEWASLTLSELSQWASTHANADISFPREPCEPGAIPETYKSVDRHYSIALRPVLLPARGPMIEALIRSNVASYATFRLLGRIGVWDGEHLERVPKSKSDIFRDRRISLADKRKLMRFLQSAVEPDAPLPDSSVSVSRYLTETMGLGQQLERAVTYGVALCWDAMESSASAIDRTRRSLRGLGRYGDAAFLVGQFGGAGELAQGFCRASAVHGGVFILGHEVLSLKHACDSNNAWTLRVAGIEETFTADQVAAPREFMCENASWEDEQAMKSLSDTSSLSSSPVYEHVAVVITDAPIDWAAHMPLDDDEVAPETALVVFPPDAFGPSSNEHAVIVLGQGEGTFACPKGQYVYYLSTYGPTGTSARTCLHRAVRRLHTLLTTEAPFIAEFYCSHTLSETQEASIPAYVDTSAQLVRTAGGPAGRTSLCIGDDASQVRAQQAVPNLTETLDLSVEAAEQAFWRLVGEQHKQAAYQAAHDRSHQHDPSEYQGRGGVEPEAPKEATVVEVEFFAPRPTEDDEAV</sequence>
<reference evidence="3 4" key="1">
    <citation type="journal article" date="2007" name="Proc. Natl. Acad. Sci. U.S.A.">
        <title>Dandruff-associated Malassezia genomes reveal convergent and divergent virulence traits shared with plant and human fungal pathogens.</title>
        <authorList>
            <person name="Xu J."/>
            <person name="Saunders C.W."/>
            <person name="Hu P."/>
            <person name="Grant R.A."/>
            <person name="Boekhout T."/>
            <person name="Kuramae E.E."/>
            <person name="Kronstad J.W."/>
            <person name="Deangelis Y.M."/>
            <person name="Reeder N.L."/>
            <person name="Johnstone K.R."/>
            <person name="Leland M."/>
            <person name="Fieno A.M."/>
            <person name="Begley W.M."/>
            <person name="Sun Y."/>
            <person name="Lacey M.P."/>
            <person name="Chaudhary T."/>
            <person name="Keough T."/>
            <person name="Chu L."/>
            <person name="Sears R."/>
            <person name="Yuan B."/>
            <person name="Dawson T.L.Jr."/>
        </authorList>
    </citation>
    <scope>NUCLEOTIDE SEQUENCE [LARGE SCALE GENOMIC DNA]</scope>
    <source>
        <strain evidence="4">ATCC MYA-4612 / CBS 7966</strain>
    </source>
</reference>
<dbReference type="KEGG" id="mgl:MGL_0155"/>
<dbReference type="PANTHER" id="PTHR11787">
    <property type="entry name" value="RAB GDP-DISSOCIATION INHIBITOR"/>
    <property type="match status" value="1"/>
</dbReference>
<feature type="region of interest" description="Disordered" evidence="2">
    <location>
        <begin position="511"/>
        <end position="559"/>
    </location>
</feature>
<dbReference type="SUPFAM" id="SSF54373">
    <property type="entry name" value="FAD-linked reductases, C-terminal domain"/>
    <property type="match status" value="1"/>
</dbReference>
<dbReference type="GO" id="GO:0005829">
    <property type="term" value="C:cytosol"/>
    <property type="evidence" value="ECO:0007669"/>
    <property type="project" value="TreeGrafter"/>
</dbReference>
<dbReference type="GO" id="GO:0005634">
    <property type="term" value="C:nucleus"/>
    <property type="evidence" value="ECO:0007669"/>
    <property type="project" value="TreeGrafter"/>
</dbReference>
<dbReference type="VEuPathDB" id="FungiDB:MGL_0155"/>
<dbReference type="OMA" id="LMKFLTA"/>
<dbReference type="PANTHER" id="PTHR11787:SF4">
    <property type="entry name" value="CHM, RAB ESCORT PROTEIN 1"/>
    <property type="match status" value="1"/>
</dbReference>
<dbReference type="GO" id="GO:0016192">
    <property type="term" value="P:vesicle-mediated transport"/>
    <property type="evidence" value="ECO:0007669"/>
    <property type="project" value="TreeGrafter"/>
</dbReference>
<dbReference type="FunCoup" id="A8PRY4">
    <property type="interactions" value="99"/>
</dbReference>
<dbReference type="EMBL" id="AAYY01000001">
    <property type="protein sequence ID" value="EDP45166.1"/>
    <property type="molecule type" value="Genomic_DNA"/>
</dbReference>
<dbReference type="Gene3D" id="3.50.50.60">
    <property type="entry name" value="FAD/NAD(P)-binding domain"/>
    <property type="match status" value="1"/>
</dbReference>
<dbReference type="InParanoid" id="A8PRY4"/>
<dbReference type="Gene3D" id="3.30.519.10">
    <property type="entry name" value="Guanine Nucleotide Dissociation Inhibitor, domain 2"/>
    <property type="match status" value="1"/>
</dbReference>
<name>A8PRY4_MALGO</name>
<evidence type="ECO:0000313" key="3">
    <source>
        <dbReference type="EMBL" id="EDP45166.1"/>
    </source>
</evidence>
<dbReference type="InterPro" id="IPR018203">
    <property type="entry name" value="GDP_dissociation_inhibitor"/>
</dbReference>
<dbReference type="Proteomes" id="UP000008837">
    <property type="component" value="Unassembled WGS sequence"/>
</dbReference>
<dbReference type="OrthoDB" id="9446342at2759"/>
<dbReference type="GeneID" id="5856686"/>